<reference evidence="1 2" key="1">
    <citation type="submission" date="2018-09" db="EMBL/GenBank/DDBJ databases">
        <title>Metagenome Assembled Genomes from an Advanced Water Purification Facility.</title>
        <authorList>
            <person name="Stamps B.W."/>
            <person name="Spear J.R."/>
        </authorList>
    </citation>
    <scope>NUCLEOTIDE SEQUENCE [LARGE SCALE GENOMIC DNA]</scope>
    <source>
        <strain evidence="1">Bin_63_2</strain>
    </source>
</reference>
<dbReference type="Gene3D" id="3.40.1280.10">
    <property type="match status" value="1"/>
</dbReference>
<protein>
    <recommendedName>
        <fullName evidence="3">23S rRNA (Pseudouridine(1915)-N(3))-methyltransferase RlmH</fullName>
    </recommendedName>
</protein>
<dbReference type="GO" id="GO:0008168">
    <property type="term" value="F:methyltransferase activity"/>
    <property type="evidence" value="ECO:0007669"/>
    <property type="project" value="InterPro"/>
</dbReference>
<dbReference type="Proteomes" id="UP000321026">
    <property type="component" value="Unassembled WGS sequence"/>
</dbReference>
<dbReference type="InterPro" id="IPR029026">
    <property type="entry name" value="tRNA_m1G_MTases_N"/>
</dbReference>
<dbReference type="AlphaFoldDB" id="A0A5C7J4T3"/>
<organism evidence="1 2">
    <name type="scientific">Candidatus Dojkabacteria bacterium</name>
    <dbReference type="NCBI Taxonomy" id="2099670"/>
    <lineage>
        <taxon>Bacteria</taxon>
        <taxon>Candidatus Dojkabacteria</taxon>
    </lineage>
</organism>
<gene>
    <name evidence="1" type="ORF">E6Q11_04940</name>
</gene>
<evidence type="ECO:0000313" key="1">
    <source>
        <dbReference type="EMBL" id="TXG76258.1"/>
    </source>
</evidence>
<dbReference type="EMBL" id="SSDS01000078">
    <property type="protein sequence ID" value="TXG76258.1"/>
    <property type="molecule type" value="Genomic_DNA"/>
</dbReference>
<dbReference type="SUPFAM" id="SSF75217">
    <property type="entry name" value="alpha/beta knot"/>
    <property type="match status" value="1"/>
</dbReference>
<comment type="caution">
    <text evidence="1">The sequence shown here is derived from an EMBL/GenBank/DDBJ whole genome shotgun (WGS) entry which is preliminary data.</text>
</comment>
<dbReference type="GO" id="GO:0006364">
    <property type="term" value="P:rRNA processing"/>
    <property type="evidence" value="ECO:0007669"/>
    <property type="project" value="InterPro"/>
</dbReference>
<evidence type="ECO:0008006" key="3">
    <source>
        <dbReference type="Google" id="ProtNLM"/>
    </source>
</evidence>
<accession>A0A5C7J4T3</accession>
<sequence length="161" mass="18799">MLKNLGVINFFTPENQADIKISFFWFFLYNVCMKKIILLTLADSWHHFEKPITEYEKRLQKELAIIILKPHKSGEIETIRKLDTQDVIEELKKYSDSFVVFCDVLGKNIGDTKAMSVWLSQKMQQHKSVIFVIGGAYGLDTSLMKPYVDYILSFTDWTLPH</sequence>
<dbReference type="Pfam" id="PF02590">
    <property type="entry name" value="SPOUT_MTase"/>
    <property type="match status" value="1"/>
</dbReference>
<evidence type="ECO:0000313" key="2">
    <source>
        <dbReference type="Proteomes" id="UP000321026"/>
    </source>
</evidence>
<dbReference type="InterPro" id="IPR029028">
    <property type="entry name" value="Alpha/beta_knot_MTases"/>
</dbReference>
<name>A0A5C7J4T3_9BACT</name>
<dbReference type="InterPro" id="IPR003742">
    <property type="entry name" value="RlmH-like"/>
</dbReference>
<proteinExistence type="predicted"/>